<feature type="domain" description="CusB-like barrel-sandwich hybrid" evidence="5">
    <location>
        <begin position="153"/>
        <end position="268"/>
    </location>
</feature>
<dbReference type="InterPro" id="IPR051909">
    <property type="entry name" value="MFP_Cation_Efflux"/>
</dbReference>
<dbReference type="Pfam" id="PF25869">
    <property type="entry name" value="3HB_CusB"/>
    <property type="match status" value="1"/>
</dbReference>
<feature type="region of interest" description="Disordered" evidence="2">
    <location>
        <begin position="30"/>
        <end position="109"/>
    </location>
</feature>
<dbReference type="EMBL" id="LNKT01000056">
    <property type="protein sequence ID" value="KYJ85938.1"/>
    <property type="molecule type" value="Genomic_DNA"/>
</dbReference>
<dbReference type="GO" id="GO:0060003">
    <property type="term" value="P:copper ion export"/>
    <property type="evidence" value="ECO:0007669"/>
    <property type="project" value="TreeGrafter"/>
</dbReference>
<evidence type="ECO:0000259" key="4">
    <source>
        <dbReference type="Pfam" id="PF25869"/>
    </source>
</evidence>
<evidence type="ECO:0000259" key="6">
    <source>
        <dbReference type="Pfam" id="PF25954"/>
    </source>
</evidence>
<evidence type="ECO:0000313" key="8">
    <source>
        <dbReference type="Proteomes" id="UP000075359"/>
    </source>
</evidence>
<proteinExistence type="predicted"/>
<dbReference type="Pfam" id="PF25919">
    <property type="entry name" value="BSH_CusB"/>
    <property type="match status" value="1"/>
</dbReference>
<dbReference type="Gene3D" id="2.40.420.20">
    <property type="match status" value="1"/>
</dbReference>
<feature type="compositionally biased region" description="Basic and acidic residues" evidence="2">
    <location>
        <begin position="85"/>
        <end position="109"/>
    </location>
</feature>
<name>A0A151CEH7_9BACT</name>
<accession>A0A151CEH7</accession>
<feature type="domain" description="CusB-like beta-barrel" evidence="6">
    <location>
        <begin position="273"/>
        <end position="348"/>
    </location>
</feature>
<dbReference type="STRING" id="1630136.AS592_04955"/>
<dbReference type="GO" id="GO:0015679">
    <property type="term" value="P:plasma membrane copper ion transport"/>
    <property type="evidence" value="ECO:0007669"/>
    <property type="project" value="TreeGrafter"/>
</dbReference>
<dbReference type="Proteomes" id="UP000075359">
    <property type="component" value="Unassembled WGS sequence"/>
</dbReference>
<keyword evidence="8" id="KW-1185">Reference proteome</keyword>
<evidence type="ECO:0000256" key="2">
    <source>
        <dbReference type="SAM" id="MobiDB-lite"/>
    </source>
</evidence>
<evidence type="ECO:0000256" key="1">
    <source>
        <dbReference type="ARBA" id="ARBA00022448"/>
    </source>
</evidence>
<dbReference type="InterPro" id="IPR058791">
    <property type="entry name" value="3HB_CusB"/>
</dbReference>
<evidence type="ECO:0000313" key="7">
    <source>
        <dbReference type="EMBL" id="KYJ85938.1"/>
    </source>
</evidence>
<feature type="compositionally biased region" description="Basic and acidic residues" evidence="2">
    <location>
        <begin position="58"/>
        <end position="73"/>
    </location>
</feature>
<dbReference type="GO" id="GO:0030288">
    <property type="term" value="C:outer membrane-bounded periplasmic space"/>
    <property type="evidence" value="ECO:0007669"/>
    <property type="project" value="TreeGrafter"/>
</dbReference>
<feature type="chain" id="PRO_5007578405" evidence="3">
    <location>
        <begin position="23"/>
        <end position="425"/>
    </location>
</feature>
<gene>
    <name evidence="7" type="ORF">AS592_04955</name>
</gene>
<dbReference type="Gene3D" id="2.40.30.170">
    <property type="match status" value="1"/>
</dbReference>
<evidence type="ECO:0000259" key="5">
    <source>
        <dbReference type="Pfam" id="PF25919"/>
    </source>
</evidence>
<dbReference type="GO" id="GO:0046914">
    <property type="term" value="F:transition metal ion binding"/>
    <property type="evidence" value="ECO:0007669"/>
    <property type="project" value="TreeGrafter"/>
</dbReference>
<sequence>MENKMIRTLILGFALFTLSAQAEMKCEAGKCTSGKETTAKKVPQKPDKASNASTEMSAEEHATMLKKEEKEAAGLKASGSSTMTPEEHAKMLKEEEEAKKKDPAKAQEKQNRRVIEQLFNVRTVKVKRLKAAKEQVNYGYIVVEDSRRVDVVAWYEGYVEELYADSLYKKVQKGEALAKVYSPEVYKAKQDYLNSIKFNAQRSAPGMLRGAKEKLRLLNISQKEIEQIRSTEKVDEYTTIYAPISGWIFTKKLNQGSSFKKQQMLFEIVNLEKVWLEAKLFQNELKDLGKLQDFTLRVKGIPGTFKAKKTLLYPKLDPKEATATLRLIVENSDELLKPGMYAKVHASSTAKTQLVIPRTAALRKDGRWYAFLATDFKGEYEPVKIELEPLDNQYFIVKKGLSEGESVVNNALFMMDSDAQINSIY</sequence>
<keyword evidence="1" id="KW-0813">Transport</keyword>
<keyword evidence="3" id="KW-0732">Signal</keyword>
<evidence type="ECO:0000256" key="3">
    <source>
        <dbReference type="SAM" id="SignalP"/>
    </source>
</evidence>
<feature type="signal peptide" evidence="3">
    <location>
        <begin position="1"/>
        <end position="22"/>
    </location>
</feature>
<dbReference type="AlphaFoldDB" id="A0A151CEH7"/>
<reference evidence="7 8" key="1">
    <citation type="submission" date="2015-11" db="EMBL/GenBank/DDBJ databases">
        <title>Draft genome of Sulfurovum riftiae 1812E, a member of the Epsilonproteobacteria isolated from the tube of the deep-sea hydrothermal vent tubewom Riftia pachyptila.</title>
        <authorList>
            <person name="Vetriani C."/>
            <person name="Giovannelli D."/>
        </authorList>
    </citation>
    <scope>NUCLEOTIDE SEQUENCE [LARGE SCALE GENOMIC DNA]</scope>
    <source>
        <strain evidence="7 8">1812E</strain>
    </source>
</reference>
<protein>
    <submittedName>
        <fullName evidence="7">Uncharacterized protein</fullName>
    </submittedName>
</protein>
<dbReference type="Pfam" id="PF25954">
    <property type="entry name" value="Beta-barrel_RND_2"/>
    <property type="match status" value="1"/>
</dbReference>
<feature type="domain" description="CusB-like three alpha-helical bundle" evidence="4">
    <location>
        <begin position="186"/>
        <end position="235"/>
    </location>
</feature>
<dbReference type="InterPro" id="IPR058792">
    <property type="entry name" value="Beta-barrel_RND_2"/>
</dbReference>
<dbReference type="OrthoDB" id="9806939at2"/>
<dbReference type="InterPro" id="IPR058790">
    <property type="entry name" value="BSH_CusB"/>
</dbReference>
<dbReference type="PANTHER" id="PTHR30097">
    <property type="entry name" value="CATION EFFLUX SYSTEM PROTEIN CUSB"/>
    <property type="match status" value="1"/>
</dbReference>
<dbReference type="PANTHER" id="PTHR30097:SF15">
    <property type="entry name" value="CATION EFFLUX SYSTEM PROTEIN CUSB"/>
    <property type="match status" value="1"/>
</dbReference>
<dbReference type="SUPFAM" id="SSF111369">
    <property type="entry name" value="HlyD-like secretion proteins"/>
    <property type="match status" value="1"/>
</dbReference>
<organism evidence="7 8">
    <name type="scientific">Sulfurovum riftiae</name>
    <dbReference type="NCBI Taxonomy" id="1630136"/>
    <lineage>
        <taxon>Bacteria</taxon>
        <taxon>Pseudomonadati</taxon>
        <taxon>Campylobacterota</taxon>
        <taxon>Epsilonproteobacteria</taxon>
        <taxon>Campylobacterales</taxon>
        <taxon>Sulfurovaceae</taxon>
        <taxon>Sulfurovum</taxon>
    </lineage>
</organism>
<comment type="caution">
    <text evidence="7">The sequence shown here is derived from an EMBL/GenBank/DDBJ whole genome shotgun (WGS) entry which is preliminary data.</text>
</comment>